<proteinExistence type="predicted"/>
<accession>A0A9P6ATN2</accession>
<gene>
    <name evidence="2" type="ORF">BS47DRAFT_1139583</name>
</gene>
<evidence type="ECO:0000313" key="3">
    <source>
        <dbReference type="Proteomes" id="UP000886523"/>
    </source>
</evidence>
<dbReference type="EMBL" id="MU128996">
    <property type="protein sequence ID" value="KAF9511745.1"/>
    <property type="molecule type" value="Genomic_DNA"/>
</dbReference>
<sequence length="194" mass="22183">MCANLSLFTLPHEILTRIFALLEGRHIARCSAVCSYFKDIVGCSAVLQYFIKLDMFGYLDVSGSVDVPAISATRLSQLGRHIDAWNKLDWMESHIRVPFQYEDFGILCQGIIAMFNLKSVCCIQLPHLMRGIQFRTWTLGDFSFPIYQIEIDPSNNLLVVMSRILVRVSLSISSRFPIKARIQELQVTFFSRPL</sequence>
<organism evidence="2 3">
    <name type="scientific">Hydnum rufescens UP504</name>
    <dbReference type="NCBI Taxonomy" id="1448309"/>
    <lineage>
        <taxon>Eukaryota</taxon>
        <taxon>Fungi</taxon>
        <taxon>Dikarya</taxon>
        <taxon>Basidiomycota</taxon>
        <taxon>Agaricomycotina</taxon>
        <taxon>Agaricomycetes</taxon>
        <taxon>Cantharellales</taxon>
        <taxon>Hydnaceae</taxon>
        <taxon>Hydnum</taxon>
    </lineage>
</organism>
<dbReference type="CDD" id="cd09917">
    <property type="entry name" value="F-box_SF"/>
    <property type="match status" value="1"/>
</dbReference>
<dbReference type="InterPro" id="IPR036047">
    <property type="entry name" value="F-box-like_dom_sf"/>
</dbReference>
<dbReference type="SUPFAM" id="SSF81383">
    <property type="entry name" value="F-box domain"/>
    <property type="match status" value="1"/>
</dbReference>
<dbReference type="OrthoDB" id="2745718at2759"/>
<dbReference type="Pfam" id="PF12937">
    <property type="entry name" value="F-box-like"/>
    <property type="match status" value="1"/>
</dbReference>
<keyword evidence="3" id="KW-1185">Reference proteome</keyword>
<dbReference type="Proteomes" id="UP000886523">
    <property type="component" value="Unassembled WGS sequence"/>
</dbReference>
<dbReference type="Gene3D" id="1.20.1280.50">
    <property type="match status" value="1"/>
</dbReference>
<name>A0A9P6ATN2_9AGAM</name>
<dbReference type="PROSITE" id="PS50181">
    <property type="entry name" value="FBOX"/>
    <property type="match status" value="1"/>
</dbReference>
<evidence type="ECO:0000313" key="2">
    <source>
        <dbReference type="EMBL" id="KAF9511745.1"/>
    </source>
</evidence>
<evidence type="ECO:0000259" key="1">
    <source>
        <dbReference type="PROSITE" id="PS50181"/>
    </source>
</evidence>
<feature type="domain" description="F-box" evidence="1">
    <location>
        <begin position="4"/>
        <end position="53"/>
    </location>
</feature>
<comment type="caution">
    <text evidence="2">The sequence shown here is derived from an EMBL/GenBank/DDBJ whole genome shotgun (WGS) entry which is preliminary data.</text>
</comment>
<dbReference type="InterPro" id="IPR001810">
    <property type="entry name" value="F-box_dom"/>
</dbReference>
<dbReference type="AlphaFoldDB" id="A0A9P6ATN2"/>
<protein>
    <recommendedName>
        <fullName evidence="1">F-box domain-containing protein</fullName>
    </recommendedName>
</protein>
<reference evidence="2" key="1">
    <citation type="journal article" date="2020" name="Nat. Commun.">
        <title>Large-scale genome sequencing of mycorrhizal fungi provides insights into the early evolution of symbiotic traits.</title>
        <authorList>
            <person name="Miyauchi S."/>
            <person name="Kiss E."/>
            <person name="Kuo A."/>
            <person name="Drula E."/>
            <person name="Kohler A."/>
            <person name="Sanchez-Garcia M."/>
            <person name="Morin E."/>
            <person name="Andreopoulos B."/>
            <person name="Barry K.W."/>
            <person name="Bonito G."/>
            <person name="Buee M."/>
            <person name="Carver A."/>
            <person name="Chen C."/>
            <person name="Cichocki N."/>
            <person name="Clum A."/>
            <person name="Culley D."/>
            <person name="Crous P.W."/>
            <person name="Fauchery L."/>
            <person name="Girlanda M."/>
            <person name="Hayes R.D."/>
            <person name="Keri Z."/>
            <person name="LaButti K."/>
            <person name="Lipzen A."/>
            <person name="Lombard V."/>
            <person name="Magnuson J."/>
            <person name="Maillard F."/>
            <person name="Murat C."/>
            <person name="Nolan M."/>
            <person name="Ohm R.A."/>
            <person name="Pangilinan J."/>
            <person name="Pereira M.F."/>
            <person name="Perotto S."/>
            <person name="Peter M."/>
            <person name="Pfister S."/>
            <person name="Riley R."/>
            <person name="Sitrit Y."/>
            <person name="Stielow J.B."/>
            <person name="Szollosi G."/>
            <person name="Zifcakova L."/>
            <person name="Stursova M."/>
            <person name="Spatafora J.W."/>
            <person name="Tedersoo L."/>
            <person name="Vaario L.M."/>
            <person name="Yamada A."/>
            <person name="Yan M."/>
            <person name="Wang P."/>
            <person name="Xu J."/>
            <person name="Bruns T."/>
            <person name="Baldrian P."/>
            <person name="Vilgalys R."/>
            <person name="Dunand C."/>
            <person name="Henrissat B."/>
            <person name="Grigoriev I.V."/>
            <person name="Hibbett D."/>
            <person name="Nagy L.G."/>
            <person name="Martin F.M."/>
        </authorList>
    </citation>
    <scope>NUCLEOTIDE SEQUENCE</scope>
    <source>
        <strain evidence="2">UP504</strain>
    </source>
</reference>